<comment type="caution">
    <text evidence="2">The sequence shown here is derived from an EMBL/GenBank/DDBJ whole genome shotgun (WGS) entry which is preliminary data.</text>
</comment>
<evidence type="ECO:0000313" key="2">
    <source>
        <dbReference type="EMBL" id="MDQ0642315.1"/>
    </source>
</evidence>
<feature type="region of interest" description="Disordered" evidence="1">
    <location>
        <begin position="1"/>
        <end position="44"/>
    </location>
</feature>
<organism evidence="2 3">
    <name type="scientific">Microbacterium murale</name>
    <dbReference type="NCBI Taxonomy" id="1081040"/>
    <lineage>
        <taxon>Bacteria</taxon>
        <taxon>Bacillati</taxon>
        <taxon>Actinomycetota</taxon>
        <taxon>Actinomycetes</taxon>
        <taxon>Micrococcales</taxon>
        <taxon>Microbacteriaceae</taxon>
        <taxon>Microbacterium</taxon>
    </lineage>
</organism>
<proteinExistence type="predicted"/>
<evidence type="ECO:0000256" key="1">
    <source>
        <dbReference type="SAM" id="MobiDB-lite"/>
    </source>
</evidence>
<protein>
    <submittedName>
        <fullName evidence="2">Uncharacterized protein</fullName>
    </submittedName>
</protein>
<sequence>MSGKAPSAKGSKKVAQTSLKEKRAAKRAKQEPESFIKPRKGANG</sequence>
<reference evidence="2 3" key="1">
    <citation type="submission" date="2023-07" db="EMBL/GenBank/DDBJ databases">
        <title>Comparative genomics of wheat-associated soil bacteria to identify genetic determinants of phenazine resistance.</title>
        <authorList>
            <person name="Mouncey N."/>
        </authorList>
    </citation>
    <scope>NUCLEOTIDE SEQUENCE [LARGE SCALE GENOMIC DNA]</scope>
    <source>
        <strain evidence="2 3">W2I7</strain>
    </source>
</reference>
<dbReference type="RefSeq" id="WP_307357927.1">
    <property type="nucleotide sequence ID" value="NZ_JAUSXK010000001.1"/>
</dbReference>
<dbReference type="Proteomes" id="UP001239085">
    <property type="component" value="Unassembled WGS sequence"/>
</dbReference>
<dbReference type="EMBL" id="JAUSXK010000001">
    <property type="protein sequence ID" value="MDQ0642315.1"/>
    <property type="molecule type" value="Genomic_DNA"/>
</dbReference>
<name>A0ABU0P4Q2_9MICO</name>
<keyword evidence="3" id="KW-1185">Reference proteome</keyword>
<gene>
    <name evidence="2" type="ORF">QFZ46_000475</name>
</gene>
<accession>A0ABU0P4Q2</accession>
<evidence type="ECO:0000313" key="3">
    <source>
        <dbReference type="Proteomes" id="UP001239085"/>
    </source>
</evidence>